<dbReference type="RefSeq" id="YP_009999725.1">
    <property type="nucleotide sequence ID" value="NC_053008.1"/>
</dbReference>
<evidence type="ECO:0000313" key="1">
    <source>
        <dbReference type="EMBL" id="BCG45168.1"/>
    </source>
</evidence>
<reference evidence="1 2" key="1">
    <citation type="submission" date="2020-06" db="EMBL/GenBank/DDBJ databases">
        <title>Complete Genome Sequence of Salmonella phage SAP012.</title>
        <authorList>
            <person name="Shahin K."/>
            <person name="Soleimani-Delfan A."/>
            <person name="Barazandeh M."/>
            <person name="Komijani Majid."/>
            <person name="Bao H."/>
            <person name="Zhang L."/>
            <person name="Wang R."/>
        </authorList>
    </citation>
    <scope>NUCLEOTIDE SEQUENCE [LARGE SCALE GENOMIC DNA]</scope>
</reference>
<name>A0A6J4EF98_9CAUD</name>
<dbReference type="Proteomes" id="UP000505247">
    <property type="component" value="Segment"/>
</dbReference>
<evidence type="ECO:0000313" key="2">
    <source>
        <dbReference type="Proteomes" id="UP000505247"/>
    </source>
</evidence>
<proteinExistence type="predicted"/>
<dbReference type="GeneID" id="62682357"/>
<protein>
    <submittedName>
        <fullName evidence="1">Uncharacterized protein</fullName>
    </submittedName>
</protein>
<dbReference type="KEGG" id="vg:62682357"/>
<sequence length="150" mass="16714">MTLADIQKAFEAVNMKQGFTVRMHNAGDGVVIIVNRDGLLFSRMNTVCPNFSNVFNRVMRHISIPADEMEPVAHESESIRWRYNGSPVPAKIRIVTNGGMILIAACSDVIINALGGLRCNSWTMRLNLIDNRAYPADINPDHIKTVEYVA</sequence>
<dbReference type="EMBL" id="LC553736">
    <property type="protein sequence ID" value="BCG45168.1"/>
    <property type="molecule type" value="Genomic_DNA"/>
</dbReference>
<keyword evidence="2" id="KW-1185">Reference proteome</keyword>
<accession>A0A6J4EF98</accession>
<organism evidence="1 2">
    <name type="scientific">Salmonella phage SAP012</name>
    <dbReference type="NCBI Taxonomy" id="2742114"/>
    <lineage>
        <taxon>Viruses</taxon>
        <taxon>Duplodnaviria</taxon>
        <taxon>Heunggongvirae</taxon>
        <taxon>Uroviricota</taxon>
        <taxon>Caudoviricetes</taxon>
        <taxon>Casjensviridae</taxon>
        <taxon>Zhonglingvirus</taxon>
        <taxon>Zhonglingvirus SAP012</taxon>
    </lineage>
</organism>